<evidence type="ECO:0000313" key="2">
    <source>
        <dbReference type="Proteomes" id="UP001383192"/>
    </source>
</evidence>
<dbReference type="AlphaFoldDB" id="A0AAW0CY77"/>
<dbReference type="EMBL" id="JAYKXP010000029">
    <property type="protein sequence ID" value="KAK7043229.1"/>
    <property type="molecule type" value="Genomic_DNA"/>
</dbReference>
<name>A0AAW0CY77_9AGAR</name>
<reference evidence="1 2" key="1">
    <citation type="submission" date="2024-01" db="EMBL/GenBank/DDBJ databases">
        <title>A draft genome for a cacao thread blight-causing isolate of Paramarasmius palmivorus.</title>
        <authorList>
            <person name="Baruah I.K."/>
            <person name="Bukari Y."/>
            <person name="Amoako-Attah I."/>
            <person name="Meinhardt L.W."/>
            <person name="Bailey B.A."/>
            <person name="Cohen S.P."/>
        </authorList>
    </citation>
    <scope>NUCLEOTIDE SEQUENCE [LARGE SCALE GENOMIC DNA]</scope>
    <source>
        <strain evidence="1 2">GH-12</strain>
    </source>
</reference>
<comment type="caution">
    <text evidence="1">The sequence shown here is derived from an EMBL/GenBank/DDBJ whole genome shotgun (WGS) entry which is preliminary data.</text>
</comment>
<accession>A0AAW0CY77</accession>
<protein>
    <submittedName>
        <fullName evidence="1">Uncharacterized protein</fullName>
    </submittedName>
</protein>
<organism evidence="1 2">
    <name type="scientific">Paramarasmius palmivorus</name>
    <dbReference type="NCBI Taxonomy" id="297713"/>
    <lineage>
        <taxon>Eukaryota</taxon>
        <taxon>Fungi</taxon>
        <taxon>Dikarya</taxon>
        <taxon>Basidiomycota</taxon>
        <taxon>Agaricomycotina</taxon>
        <taxon>Agaricomycetes</taxon>
        <taxon>Agaricomycetidae</taxon>
        <taxon>Agaricales</taxon>
        <taxon>Marasmiineae</taxon>
        <taxon>Marasmiaceae</taxon>
        <taxon>Paramarasmius</taxon>
    </lineage>
</organism>
<keyword evidence="2" id="KW-1185">Reference proteome</keyword>
<dbReference type="Proteomes" id="UP001383192">
    <property type="component" value="Unassembled WGS sequence"/>
</dbReference>
<evidence type="ECO:0000313" key="1">
    <source>
        <dbReference type="EMBL" id="KAK7043229.1"/>
    </source>
</evidence>
<proteinExistence type="predicted"/>
<gene>
    <name evidence="1" type="ORF">VNI00_008583</name>
</gene>
<sequence>MRYSNIGTARDNSYASLLMVNPRRSRVNLPSWRVGNVTVMRKDKKPLTVEAIQTIATFHTLVLFVEDFHTAKSKMNQFSFRLFCEGYKAYKIAEGVRSFRDLELPL</sequence>